<dbReference type="PANTHER" id="PTHR24049:SF22">
    <property type="entry name" value="DROSOPHILA CRUMBS HOMOLOG"/>
    <property type="match status" value="1"/>
</dbReference>
<sequence length="65" mass="6694">CTNVGSGYQCQCSPGFQGTTCEVNTNVGNCNYTPCMNGGTCIASGNTFVCACPFGYSGGRCEEQT</sequence>
<dbReference type="PROSITE" id="PS50026">
    <property type="entry name" value="EGF_3"/>
    <property type="match status" value="2"/>
</dbReference>
<dbReference type="GO" id="GO:0045197">
    <property type="term" value="P:establishment or maintenance of epithelial cell apical/basal polarity"/>
    <property type="evidence" value="ECO:0007669"/>
    <property type="project" value="TreeGrafter"/>
</dbReference>
<feature type="domain" description="EGF-like" evidence="7">
    <location>
        <begin position="26"/>
        <end position="62"/>
    </location>
</feature>
<evidence type="ECO:0000259" key="7">
    <source>
        <dbReference type="PROSITE" id="PS50026"/>
    </source>
</evidence>
<dbReference type="GO" id="GO:0005509">
    <property type="term" value="F:calcium ion binding"/>
    <property type="evidence" value="ECO:0007669"/>
    <property type="project" value="InterPro"/>
</dbReference>
<accession>A0A8S2RPU3</accession>
<keyword evidence="3" id="KW-0677">Repeat</keyword>
<dbReference type="AlphaFoldDB" id="A0A8S2RPU3"/>
<evidence type="ECO:0000256" key="3">
    <source>
        <dbReference type="ARBA" id="ARBA00022737"/>
    </source>
</evidence>
<feature type="domain" description="EGF-like" evidence="7">
    <location>
        <begin position="1"/>
        <end position="22"/>
    </location>
</feature>
<dbReference type="PANTHER" id="PTHR24049">
    <property type="entry name" value="CRUMBS FAMILY MEMBER"/>
    <property type="match status" value="1"/>
</dbReference>
<dbReference type="FunFam" id="2.10.25.10:FF:000472">
    <property type="entry name" value="Uncharacterized protein, isoform A"/>
    <property type="match status" value="1"/>
</dbReference>
<dbReference type="Proteomes" id="UP000681720">
    <property type="component" value="Unassembled WGS sequence"/>
</dbReference>
<dbReference type="SMART" id="SM00179">
    <property type="entry name" value="EGF_CA"/>
    <property type="match status" value="1"/>
</dbReference>
<dbReference type="PROSITE" id="PS00022">
    <property type="entry name" value="EGF_1"/>
    <property type="match status" value="2"/>
</dbReference>
<comment type="caution">
    <text evidence="8">The sequence shown here is derived from an EMBL/GenBank/DDBJ whole genome shotgun (WGS) entry which is preliminary data.</text>
</comment>
<evidence type="ECO:0000313" key="9">
    <source>
        <dbReference type="Proteomes" id="UP000681720"/>
    </source>
</evidence>
<dbReference type="PROSITE" id="PS01186">
    <property type="entry name" value="EGF_2"/>
    <property type="match status" value="2"/>
</dbReference>
<feature type="non-terminal residue" evidence="8">
    <location>
        <position position="65"/>
    </location>
</feature>
<protein>
    <recommendedName>
        <fullName evidence="7">EGF-like domain-containing protein</fullName>
    </recommendedName>
</protein>
<dbReference type="PRINTS" id="PR00010">
    <property type="entry name" value="EGFBLOOD"/>
</dbReference>
<reference evidence="8" key="1">
    <citation type="submission" date="2021-02" db="EMBL/GenBank/DDBJ databases">
        <authorList>
            <person name="Nowell W R."/>
        </authorList>
    </citation>
    <scope>NUCLEOTIDE SEQUENCE</scope>
</reference>
<evidence type="ECO:0000256" key="1">
    <source>
        <dbReference type="ARBA" id="ARBA00022536"/>
    </source>
</evidence>
<dbReference type="InterPro" id="IPR001881">
    <property type="entry name" value="EGF-like_Ca-bd_dom"/>
</dbReference>
<organism evidence="8 9">
    <name type="scientific">Rotaria magnacalcarata</name>
    <dbReference type="NCBI Taxonomy" id="392030"/>
    <lineage>
        <taxon>Eukaryota</taxon>
        <taxon>Metazoa</taxon>
        <taxon>Spiralia</taxon>
        <taxon>Gnathifera</taxon>
        <taxon>Rotifera</taxon>
        <taxon>Eurotatoria</taxon>
        <taxon>Bdelloidea</taxon>
        <taxon>Philodinida</taxon>
        <taxon>Philodinidae</taxon>
        <taxon>Rotaria</taxon>
    </lineage>
</organism>
<dbReference type="SMART" id="SM00181">
    <property type="entry name" value="EGF"/>
    <property type="match status" value="2"/>
</dbReference>
<dbReference type="EMBL" id="CAJOBJ010013885">
    <property type="protein sequence ID" value="CAF4173326.1"/>
    <property type="molecule type" value="Genomic_DNA"/>
</dbReference>
<feature type="non-terminal residue" evidence="8">
    <location>
        <position position="1"/>
    </location>
</feature>
<dbReference type="CDD" id="cd00054">
    <property type="entry name" value="EGF_CA"/>
    <property type="match status" value="1"/>
</dbReference>
<dbReference type="SUPFAM" id="SSF57196">
    <property type="entry name" value="EGF/Laminin"/>
    <property type="match status" value="2"/>
</dbReference>
<feature type="disulfide bond" evidence="6">
    <location>
        <begin position="52"/>
        <end position="61"/>
    </location>
</feature>
<evidence type="ECO:0000256" key="4">
    <source>
        <dbReference type="ARBA" id="ARBA00023157"/>
    </source>
</evidence>
<dbReference type="InterPro" id="IPR051022">
    <property type="entry name" value="Notch_Cell-Fate_Det"/>
</dbReference>
<keyword evidence="2" id="KW-0732">Signal</keyword>
<gene>
    <name evidence="8" type="ORF">GIL414_LOCUS20463</name>
</gene>
<dbReference type="PROSITE" id="PS00010">
    <property type="entry name" value="ASX_HYDROXYL"/>
    <property type="match status" value="1"/>
</dbReference>
<dbReference type="InterPro" id="IPR013032">
    <property type="entry name" value="EGF-like_CS"/>
</dbReference>
<keyword evidence="4 6" id="KW-1015">Disulfide bond</keyword>
<evidence type="ECO:0000256" key="2">
    <source>
        <dbReference type="ARBA" id="ARBA00022729"/>
    </source>
</evidence>
<dbReference type="InterPro" id="IPR000742">
    <property type="entry name" value="EGF"/>
</dbReference>
<comment type="caution">
    <text evidence="6">Lacks conserved residue(s) required for the propagation of feature annotation.</text>
</comment>
<dbReference type="GO" id="GO:0032991">
    <property type="term" value="C:protein-containing complex"/>
    <property type="evidence" value="ECO:0007669"/>
    <property type="project" value="TreeGrafter"/>
</dbReference>
<evidence type="ECO:0000256" key="6">
    <source>
        <dbReference type="PROSITE-ProRule" id="PRU00076"/>
    </source>
</evidence>
<evidence type="ECO:0000313" key="8">
    <source>
        <dbReference type="EMBL" id="CAF4173326.1"/>
    </source>
</evidence>
<dbReference type="GO" id="GO:0007157">
    <property type="term" value="P:heterophilic cell-cell adhesion via plasma membrane cell adhesion molecules"/>
    <property type="evidence" value="ECO:0007669"/>
    <property type="project" value="TreeGrafter"/>
</dbReference>
<feature type="disulfide bond" evidence="6">
    <location>
        <begin position="12"/>
        <end position="21"/>
    </location>
</feature>
<proteinExistence type="predicted"/>
<dbReference type="Gene3D" id="2.10.25.10">
    <property type="entry name" value="Laminin"/>
    <property type="match status" value="2"/>
</dbReference>
<keyword evidence="1 6" id="KW-0245">EGF-like domain</keyword>
<dbReference type="Pfam" id="PF12661">
    <property type="entry name" value="hEGF"/>
    <property type="match status" value="1"/>
</dbReference>
<keyword evidence="5" id="KW-0325">Glycoprotein</keyword>
<name>A0A8S2RPU3_9BILA</name>
<evidence type="ECO:0000256" key="5">
    <source>
        <dbReference type="ARBA" id="ARBA00023180"/>
    </source>
</evidence>
<dbReference type="Pfam" id="PF00008">
    <property type="entry name" value="EGF"/>
    <property type="match status" value="1"/>
</dbReference>
<dbReference type="InterPro" id="IPR000152">
    <property type="entry name" value="EGF-type_Asp/Asn_hydroxyl_site"/>
</dbReference>
<dbReference type="GO" id="GO:0005886">
    <property type="term" value="C:plasma membrane"/>
    <property type="evidence" value="ECO:0007669"/>
    <property type="project" value="TreeGrafter"/>
</dbReference>